<dbReference type="PANTHER" id="PTHR35795:SF1">
    <property type="entry name" value="BIS(5'-NUCLEOSYL)-TETRAPHOSPHATASE, SYMMETRICAL"/>
    <property type="match status" value="1"/>
</dbReference>
<sequence length="209" mass="24354">MNINNYEYVKITEITGDIIVDIKNFLLENDKSKTLKHVIDVANTNSKIAKKYGLDENICIISAYLHDISTVIQPNDMLNYMYENNLFIDEAERKHSFLLHQRISRLIVKDFLGIDDELILSAIECHTTLKQNPSKYDMALFIADKISWDQEGVPPFYDIVIENLSISLEKACLSYINYIIDNNMILYPHSWIIEGKEYLNKELNIRQSK</sequence>
<accession>A0A0C7R098</accession>
<dbReference type="GO" id="GO:0008803">
    <property type="term" value="F:bis(5'-nucleosyl)-tetraphosphatase (symmetrical) activity"/>
    <property type="evidence" value="ECO:0007669"/>
    <property type="project" value="UniProtKB-EC"/>
</dbReference>
<evidence type="ECO:0000259" key="7">
    <source>
        <dbReference type="PROSITE" id="PS51831"/>
    </source>
</evidence>
<keyword evidence="3" id="KW-0547">Nucleotide-binding</keyword>
<evidence type="ECO:0000313" key="9">
    <source>
        <dbReference type="Proteomes" id="UP000049127"/>
    </source>
</evidence>
<dbReference type="Gene3D" id="1.10.3210.10">
    <property type="entry name" value="Hypothetical protein af1432"/>
    <property type="match status" value="1"/>
</dbReference>
<evidence type="ECO:0000313" key="8">
    <source>
        <dbReference type="EMBL" id="CEQ02673.1"/>
    </source>
</evidence>
<keyword evidence="5" id="KW-0408">Iron</keyword>
<dbReference type="RefSeq" id="WP_055341332.1">
    <property type="nucleotide sequence ID" value="NZ_CDNI01000003.1"/>
</dbReference>
<dbReference type="EMBL" id="CEKZ01000003">
    <property type="protein sequence ID" value="CEQ02673.1"/>
    <property type="molecule type" value="Genomic_DNA"/>
</dbReference>
<dbReference type="CDD" id="cd00077">
    <property type="entry name" value="HDc"/>
    <property type="match status" value="1"/>
</dbReference>
<dbReference type="Proteomes" id="UP000049127">
    <property type="component" value="Unassembled WGS sequence"/>
</dbReference>
<evidence type="ECO:0000256" key="6">
    <source>
        <dbReference type="ARBA" id="ARBA00049417"/>
    </source>
</evidence>
<evidence type="ECO:0000256" key="1">
    <source>
        <dbReference type="ARBA" id="ARBA00012506"/>
    </source>
</evidence>
<evidence type="ECO:0000256" key="3">
    <source>
        <dbReference type="ARBA" id="ARBA00022741"/>
    </source>
</evidence>
<dbReference type="GO" id="GO:0000166">
    <property type="term" value="F:nucleotide binding"/>
    <property type="evidence" value="ECO:0007669"/>
    <property type="project" value="UniProtKB-KW"/>
</dbReference>
<dbReference type="NCBIfam" id="TIGR00488">
    <property type="entry name" value="bis(5'-nucleosyl)-tetraphosphatase (symmetrical) YqeK"/>
    <property type="match status" value="1"/>
</dbReference>
<keyword evidence="2" id="KW-0479">Metal-binding</keyword>
<comment type="catalytic activity">
    <reaction evidence="6">
        <text>P(1),P(4)-bis(5'-adenosyl) tetraphosphate + H2O = 2 ADP + 2 H(+)</text>
        <dbReference type="Rhea" id="RHEA:24252"/>
        <dbReference type="ChEBI" id="CHEBI:15377"/>
        <dbReference type="ChEBI" id="CHEBI:15378"/>
        <dbReference type="ChEBI" id="CHEBI:58141"/>
        <dbReference type="ChEBI" id="CHEBI:456216"/>
        <dbReference type="EC" id="3.6.1.41"/>
    </reaction>
</comment>
<evidence type="ECO:0000256" key="2">
    <source>
        <dbReference type="ARBA" id="ARBA00022723"/>
    </source>
</evidence>
<evidence type="ECO:0000256" key="5">
    <source>
        <dbReference type="ARBA" id="ARBA00023004"/>
    </source>
</evidence>
<dbReference type="InterPro" id="IPR005249">
    <property type="entry name" value="YqeK"/>
</dbReference>
<protein>
    <recommendedName>
        <fullName evidence="1">bis(5'-nucleosyl)-tetraphosphatase (symmetrical)</fullName>
        <ecNumber evidence="1">3.6.1.41</ecNumber>
    </recommendedName>
</protein>
<dbReference type="Pfam" id="PF01966">
    <property type="entry name" value="HD"/>
    <property type="match status" value="1"/>
</dbReference>
<dbReference type="EC" id="3.6.1.41" evidence="1"/>
<dbReference type="GO" id="GO:0046872">
    <property type="term" value="F:metal ion binding"/>
    <property type="evidence" value="ECO:0007669"/>
    <property type="project" value="UniProtKB-KW"/>
</dbReference>
<dbReference type="PROSITE" id="PS51831">
    <property type="entry name" value="HD"/>
    <property type="match status" value="1"/>
</dbReference>
<keyword evidence="4 8" id="KW-0378">Hydrolase</keyword>
<feature type="domain" description="HD" evidence="7">
    <location>
        <begin position="34"/>
        <end position="149"/>
    </location>
</feature>
<organism evidence="8 9">
    <name type="scientific">Paraclostridium sordellii</name>
    <name type="common">Clostridium sordellii</name>
    <dbReference type="NCBI Taxonomy" id="1505"/>
    <lineage>
        <taxon>Bacteria</taxon>
        <taxon>Bacillati</taxon>
        <taxon>Bacillota</taxon>
        <taxon>Clostridia</taxon>
        <taxon>Peptostreptococcales</taxon>
        <taxon>Peptostreptococcaceae</taxon>
        <taxon>Paraclostridium</taxon>
    </lineage>
</organism>
<dbReference type="OrthoDB" id="5295945at2"/>
<dbReference type="InterPro" id="IPR051094">
    <property type="entry name" value="Diverse_Catalytic_Enzymes"/>
</dbReference>
<dbReference type="AlphaFoldDB" id="A0A0C7R098"/>
<name>A0A0C7R098_PARSO</name>
<evidence type="ECO:0000256" key="4">
    <source>
        <dbReference type="ARBA" id="ARBA00022801"/>
    </source>
</evidence>
<dbReference type="PANTHER" id="PTHR35795">
    <property type="entry name" value="SLR1885 PROTEIN"/>
    <property type="match status" value="1"/>
</dbReference>
<dbReference type="InterPro" id="IPR006674">
    <property type="entry name" value="HD_domain"/>
</dbReference>
<proteinExistence type="predicted"/>
<dbReference type="SUPFAM" id="SSF109604">
    <property type="entry name" value="HD-domain/PDEase-like"/>
    <property type="match status" value="1"/>
</dbReference>
<dbReference type="InterPro" id="IPR003607">
    <property type="entry name" value="HD/PDEase_dom"/>
</dbReference>
<gene>
    <name evidence="8" type="ORF">R28058_04061</name>
</gene>
<reference evidence="9" key="1">
    <citation type="submission" date="2015-01" db="EMBL/GenBank/DDBJ databases">
        <authorList>
            <person name="Aslett M.A."/>
            <person name="De Silva N."/>
        </authorList>
    </citation>
    <scope>NUCLEOTIDE SEQUENCE [LARGE SCALE GENOMIC DNA]</scope>
    <source>
        <strain evidence="9">R28058</strain>
    </source>
</reference>